<feature type="chain" id="PRO_5003024896" description="GDSL-like protein" evidence="1">
    <location>
        <begin position="22"/>
        <end position="227"/>
    </location>
</feature>
<gene>
    <name evidence="2" type="ORF">HMPREF0645_0617</name>
</gene>
<dbReference type="InterPro" id="IPR032588">
    <property type="entry name" value="Lipase_GDSL_lke"/>
</dbReference>
<dbReference type="RefSeq" id="WP_007172731.1">
    <property type="nucleotide sequence ID" value="NZ_GG704780.1"/>
</dbReference>
<dbReference type="Pfam" id="PF16255">
    <property type="entry name" value="Lipase_GDSL_lke"/>
    <property type="match status" value="1"/>
</dbReference>
<dbReference type="Gene3D" id="3.40.50.1110">
    <property type="entry name" value="SGNH hydrolase"/>
    <property type="match status" value="1"/>
</dbReference>
<accession>D1PUI2</accession>
<feature type="signal peptide" evidence="1">
    <location>
        <begin position="1"/>
        <end position="21"/>
    </location>
</feature>
<sequence length="227" mass="25501">MKSFVLSLALFLCSLAGHAQARETVAIFGDSYSTYEGFLTPDTMETWYYQTPDLKRTDVSHVRQTWWWQVVSEGGYKLGINNSWSGACICNTGYGDSDATYRSFLTRVDALGTPDIILVFGGTNDAWAKVPLGEFKYDNIRFADKFCFRPALASLLARMQDRYPNASLYFISNSDLDKNYTNSIHTICKHYGVPVIQLHDISKQNGHPNISGMKAIARQVLAVIKKP</sequence>
<dbReference type="Proteomes" id="UP000003160">
    <property type="component" value="Unassembled WGS sequence"/>
</dbReference>
<organism evidence="2 3">
    <name type="scientific">Hallella bergensis DSM 17361</name>
    <dbReference type="NCBI Taxonomy" id="585502"/>
    <lineage>
        <taxon>Bacteria</taxon>
        <taxon>Pseudomonadati</taxon>
        <taxon>Bacteroidota</taxon>
        <taxon>Bacteroidia</taxon>
        <taxon>Bacteroidales</taxon>
        <taxon>Prevotellaceae</taxon>
        <taxon>Hallella</taxon>
    </lineage>
</organism>
<dbReference type="eggNOG" id="COG2755">
    <property type="taxonomic scope" value="Bacteria"/>
</dbReference>
<comment type="caution">
    <text evidence="2">The sequence shown here is derived from an EMBL/GenBank/DDBJ whole genome shotgun (WGS) entry which is preliminary data.</text>
</comment>
<evidence type="ECO:0008006" key="4">
    <source>
        <dbReference type="Google" id="ProtNLM"/>
    </source>
</evidence>
<dbReference type="OrthoDB" id="1246242at2"/>
<keyword evidence="3" id="KW-1185">Reference proteome</keyword>
<reference evidence="2 3" key="1">
    <citation type="submission" date="2009-10" db="EMBL/GenBank/DDBJ databases">
        <authorList>
            <person name="Qin X."/>
            <person name="Bachman B."/>
            <person name="Battles P."/>
            <person name="Bell A."/>
            <person name="Bess C."/>
            <person name="Bickham C."/>
            <person name="Chaboub L."/>
            <person name="Chen D."/>
            <person name="Coyle M."/>
            <person name="Deiros D.R."/>
            <person name="Dinh H."/>
            <person name="Forbes L."/>
            <person name="Fowler G."/>
            <person name="Francisco L."/>
            <person name="Fu Q."/>
            <person name="Gubbala S."/>
            <person name="Hale W."/>
            <person name="Han Y."/>
            <person name="Hemphill L."/>
            <person name="Highlander S.K."/>
            <person name="Hirani K."/>
            <person name="Hogues M."/>
            <person name="Jackson L."/>
            <person name="Jakkamsetti A."/>
            <person name="Javaid M."/>
            <person name="Jiang H."/>
            <person name="Korchina V."/>
            <person name="Kovar C."/>
            <person name="Lara F."/>
            <person name="Lee S."/>
            <person name="Mata R."/>
            <person name="Mathew T."/>
            <person name="Moen C."/>
            <person name="Morales K."/>
            <person name="Munidasa M."/>
            <person name="Nazareth L."/>
            <person name="Ngo R."/>
            <person name="Nguyen L."/>
            <person name="Okwuonu G."/>
            <person name="Ongeri F."/>
            <person name="Patil S."/>
            <person name="Petrosino J."/>
            <person name="Pham C."/>
            <person name="Pham P."/>
            <person name="Pu L.-L."/>
            <person name="Puazo M."/>
            <person name="Raj R."/>
            <person name="Reid J."/>
            <person name="Rouhana J."/>
            <person name="Saada N."/>
            <person name="Shang Y."/>
            <person name="Simmons D."/>
            <person name="Thornton R."/>
            <person name="Warren J."/>
            <person name="Weissenberger G."/>
            <person name="Zhang J."/>
            <person name="Zhang L."/>
            <person name="Zhou C."/>
            <person name="Zhu D."/>
            <person name="Muzny D."/>
            <person name="Worley K."/>
            <person name="Gibbs R."/>
        </authorList>
    </citation>
    <scope>NUCLEOTIDE SEQUENCE [LARGE SCALE GENOMIC DNA]</scope>
    <source>
        <strain evidence="2 3">DSM 17361</strain>
    </source>
</reference>
<dbReference type="GO" id="GO:0016788">
    <property type="term" value="F:hydrolase activity, acting on ester bonds"/>
    <property type="evidence" value="ECO:0007669"/>
    <property type="project" value="UniProtKB-ARBA"/>
</dbReference>
<dbReference type="AlphaFoldDB" id="D1PUI2"/>
<evidence type="ECO:0000313" key="2">
    <source>
        <dbReference type="EMBL" id="EFA44942.1"/>
    </source>
</evidence>
<dbReference type="InterPro" id="IPR036514">
    <property type="entry name" value="SGNH_hydro_sf"/>
</dbReference>
<evidence type="ECO:0000256" key="1">
    <source>
        <dbReference type="SAM" id="SignalP"/>
    </source>
</evidence>
<name>D1PUI2_9BACT</name>
<protein>
    <recommendedName>
        <fullName evidence="4">GDSL-like protein</fullName>
    </recommendedName>
</protein>
<dbReference type="SUPFAM" id="SSF52266">
    <property type="entry name" value="SGNH hydrolase"/>
    <property type="match status" value="1"/>
</dbReference>
<dbReference type="CDD" id="cd00229">
    <property type="entry name" value="SGNH_hydrolase"/>
    <property type="match status" value="1"/>
</dbReference>
<dbReference type="EMBL" id="ACKS01000030">
    <property type="protein sequence ID" value="EFA44942.1"/>
    <property type="molecule type" value="Genomic_DNA"/>
</dbReference>
<proteinExistence type="predicted"/>
<dbReference type="HOGENOM" id="CLU_1197844_0_0_10"/>
<keyword evidence="1" id="KW-0732">Signal</keyword>
<evidence type="ECO:0000313" key="3">
    <source>
        <dbReference type="Proteomes" id="UP000003160"/>
    </source>
</evidence>